<proteinExistence type="predicted"/>
<reference evidence="1" key="1">
    <citation type="submission" date="2022-08" db="EMBL/GenBank/DDBJ databases">
        <title>Genome Sequence of Pycnoporus sanguineus.</title>
        <authorList>
            <person name="Buettner E."/>
        </authorList>
    </citation>
    <scope>NUCLEOTIDE SEQUENCE</scope>
    <source>
        <strain evidence="1">CG-C14</strain>
    </source>
</reference>
<name>A0ACC1Q312_9APHY</name>
<evidence type="ECO:0000313" key="2">
    <source>
        <dbReference type="Proteomes" id="UP001144978"/>
    </source>
</evidence>
<organism evidence="1 2">
    <name type="scientific">Trametes sanguinea</name>
    <dbReference type="NCBI Taxonomy" id="158606"/>
    <lineage>
        <taxon>Eukaryota</taxon>
        <taxon>Fungi</taxon>
        <taxon>Dikarya</taxon>
        <taxon>Basidiomycota</taxon>
        <taxon>Agaricomycotina</taxon>
        <taxon>Agaricomycetes</taxon>
        <taxon>Polyporales</taxon>
        <taxon>Polyporaceae</taxon>
        <taxon>Trametes</taxon>
    </lineage>
</organism>
<accession>A0ACC1Q312</accession>
<dbReference type="Proteomes" id="UP001144978">
    <property type="component" value="Unassembled WGS sequence"/>
</dbReference>
<evidence type="ECO:0000313" key="1">
    <source>
        <dbReference type="EMBL" id="KAJ3008679.1"/>
    </source>
</evidence>
<keyword evidence="2" id="KW-1185">Reference proteome</keyword>
<dbReference type="EMBL" id="JANSHE010000619">
    <property type="protein sequence ID" value="KAJ3008679.1"/>
    <property type="molecule type" value="Genomic_DNA"/>
</dbReference>
<sequence>MLSKSRSSSTTTPGKAGESLAVDFGDHTYRGFLLQRLIISPVSLWPYIVSCDHLESPLGDTKAGTTIFEAWSMISRSPTASRPDVPKKRHWCLPWTRLGTEIPMRSQGETCARTCPPMPPTEHAWRQTLDRTSGTGRPTFLLMLVAPIAAYSALGPTPDCRCGISNTSVLEVKAKPFGHSDDPVTDFIHEHEQQLADLQQTSALCYYSTTQGISSATDCVDHARRSGGNAFRIVLGQTSRRIRLAKPTLIAAYVIFLASRTSRNAAYREPPRLRCVNFRSSRAEAVPSPIIRRDAFLSVESARNVFPSACRLRRAGRRDPTPQNVYSHAVATLNMTLRRSAQDYGCLAGGQSPRAVPGDLLMLDADGLLDKPVL</sequence>
<gene>
    <name evidence="1" type="ORF">NUW54_g3065</name>
</gene>
<comment type="caution">
    <text evidence="1">The sequence shown here is derived from an EMBL/GenBank/DDBJ whole genome shotgun (WGS) entry which is preliminary data.</text>
</comment>
<protein>
    <submittedName>
        <fullName evidence="1">Uncharacterized protein</fullName>
    </submittedName>
</protein>